<dbReference type="PANTHER" id="PTHR43135:SF3">
    <property type="entry name" value="ALPHA-D-RIBOSE 1-METHYLPHOSPHONATE 5-TRIPHOSPHATE DIPHOSPHATASE"/>
    <property type="match status" value="1"/>
</dbReference>
<name>A0A7W4YG17_9MICO</name>
<keyword evidence="3" id="KW-1185">Reference proteome</keyword>
<dbReference type="InterPro" id="IPR051781">
    <property type="entry name" value="Metallo-dep_Hydrolase"/>
</dbReference>
<organism evidence="2 3">
    <name type="scientific">Pseudoclavibacter helvolus</name>
    <dbReference type="NCBI Taxonomy" id="255205"/>
    <lineage>
        <taxon>Bacteria</taxon>
        <taxon>Bacillati</taxon>
        <taxon>Actinomycetota</taxon>
        <taxon>Actinomycetes</taxon>
        <taxon>Micrococcales</taxon>
        <taxon>Microbacteriaceae</taxon>
        <taxon>Pseudoclavibacter</taxon>
    </lineage>
</organism>
<protein>
    <submittedName>
        <fullName evidence="2">Imidazolonepropionase-like amidohydrolase</fullName>
    </submittedName>
</protein>
<dbReference type="AlphaFoldDB" id="A0A7W4YG17"/>
<accession>A0A7W4YG17</accession>
<evidence type="ECO:0000313" key="2">
    <source>
        <dbReference type="EMBL" id="MBB2957571.1"/>
    </source>
</evidence>
<proteinExistence type="predicted"/>
<dbReference type="Gene3D" id="2.30.40.10">
    <property type="entry name" value="Urease, subunit C, domain 1"/>
    <property type="match status" value="1"/>
</dbReference>
<dbReference type="InterPro" id="IPR057744">
    <property type="entry name" value="OTAase-like"/>
</dbReference>
<dbReference type="InterPro" id="IPR032466">
    <property type="entry name" value="Metal_Hydrolase"/>
</dbReference>
<dbReference type="RefSeq" id="WP_338110088.1">
    <property type="nucleotide sequence ID" value="NZ_JACHWJ010000002.1"/>
</dbReference>
<sequence length="410" mass="43566">MTRFATRGGSLRIRNGLVFDGTSETLEARDVLIRDGIIVDEQTVGSGSRDVPTLDAKGGMVTPGFIDAHLHAYALSLTLLTNETRLLSYVALVAKQRLGRTLHRGFTTVRDVAGGDAGLHRGIEEGLIESPRYYYTGAALSQTGGHGDPTAADDTLCFHSGPGLEIVDGVEALRLAVRTRMHGGAHAIKIMASGGVTSPADPLKIPQYSLEEIQVVAEEAGRRGSYVAAHAYSPDSIQHALRGGVRSIEHGNLLDPPTAEAMREAGAYLVPTLVTYDAMSRHGRSLGMTEVGLSKNAEVLEQGKHAIELAKNSGVPVGFGSDLMGDLEGEQLQGLRLQSDVTGVLELLRSLTSVNAALLREERLGRIGAGAFGDVLIFDGNPLETPELLWSQRRPRVVLDGVPITASASQ</sequence>
<dbReference type="Pfam" id="PF01979">
    <property type="entry name" value="Amidohydro_1"/>
    <property type="match status" value="1"/>
</dbReference>
<keyword evidence="2" id="KW-0378">Hydrolase</keyword>
<dbReference type="CDD" id="cd01299">
    <property type="entry name" value="Met_dep_hydrolase_A"/>
    <property type="match status" value="1"/>
</dbReference>
<dbReference type="EMBL" id="JACHWJ010000002">
    <property type="protein sequence ID" value="MBB2957571.1"/>
    <property type="molecule type" value="Genomic_DNA"/>
</dbReference>
<dbReference type="Gene3D" id="3.20.20.140">
    <property type="entry name" value="Metal-dependent hydrolases"/>
    <property type="match status" value="1"/>
</dbReference>
<dbReference type="SUPFAM" id="SSF51556">
    <property type="entry name" value="Metallo-dependent hydrolases"/>
    <property type="match status" value="1"/>
</dbReference>
<dbReference type="Proteomes" id="UP000545286">
    <property type="component" value="Unassembled WGS sequence"/>
</dbReference>
<dbReference type="InterPro" id="IPR011059">
    <property type="entry name" value="Metal-dep_hydrolase_composite"/>
</dbReference>
<dbReference type="PANTHER" id="PTHR43135">
    <property type="entry name" value="ALPHA-D-RIBOSE 1-METHYLPHOSPHONATE 5-TRIPHOSPHATE DIPHOSPHATASE"/>
    <property type="match status" value="1"/>
</dbReference>
<feature type="domain" description="Amidohydrolase-related" evidence="1">
    <location>
        <begin position="60"/>
        <end position="398"/>
    </location>
</feature>
<evidence type="ECO:0000313" key="3">
    <source>
        <dbReference type="Proteomes" id="UP000545286"/>
    </source>
</evidence>
<evidence type="ECO:0000259" key="1">
    <source>
        <dbReference type="Pfam" id="PF01979"/>
    </source>
</evidence>
<dbReference type="SUPFAM" id="SSF51338">
    <property type="entry name" value="Composite domain of metallo-dependent hydrolases"/>
    <property type="match status" value="1"/>
</dbReference>
<gene>
    <name evidence="2" type="ORF">FHX72_001708</name>
</gene>
<comment type="caution">
    <text evidence="2">The sequence shown here is derived from an EMBL/GenBank/DDBJ whole genome shotgun (WGS) entry which is preliminary data.</text>
</comment>
<reference evidence="2 3" key="1">
    <citation type="submission" date="2020-08" db="EMBL/GenBank/DDBJ databases">
        <title>Sequencing the genomes of 1000 actinobacteria strains.</title>
        <authorList>
            <person name="Klenk H.-P."/>
        </authorList>
    </citation>
    <scope>NUCLEOTIDE SEQUENCE [LARGE SCALE GENOMIC DNA]</scope>
    <source>
        <strain evidence="2 3">DSM 20419</strain>
    </source>
</reference>
<dbReference type="GO" id="GO:0016810">
    <property type="term" value="F:hydrolase activity, acting on carbon-nitrogen (but not peptide) bonds"/>
    <property type="evidence" value="ECO:0007669"/>
    <property type="project" value="InterPro"/>
</dbReference>
<dbReference type="InterPro" id="IPR006680">
    <property type="entry name" value="Amidohydro-rel"/>
</dbReference>